<evidence type="ECO:0000313" key="4">
    <source>
        <dbReference type="Proteomes" id="UP001243420"/>
    </source>
</evidence>
<feature type="chain" id="PRO_5045584046" description="Curlin associated repeat-containing protein" evidence="2">
    <location>
        <begin position="23"/>
        <end position="139"/>
    </location>
</feature>
<protein>
    <recommendedName>
        <fullName evidence="5">Curlin associated repeat-containing protein</fullName>
    </recommendedName>
</protein>
<keyword evidence="2" id="KW-0732">Signal</keyword>
<gene>
    <name evidence="3" type="ORF">P8627_14010</name>
</gene>
<evidence type="ECO:0000313" key="3">
    <source>
        <dbReference type="EMBL" id="WGH78132.1"/>
    </source>
</evidence>
<feature type="compositionally biased region" description="Polar residues" evidence="1">
    <location>
        <begin position="65"/>
        <end position="101"/>
    </location>
</feature>
<evidence type="ECO:0000256" key="2">
    <source>
        <dbReference type="SAM" id="SignalP"/>
    </source>
</evidence>
<reference evidence="3 4" key="1">
    <citation type="submission" date="2023-04" db="EMBL/GenBank/DDBJ databases">
        <title>Jannaschia ovalis sp. nov., a marine bacterium isolated from sea tidal flat.</title>
        <authorList>
            <person name="Kwon D.Y."/>
            <person name="Kim J.-J."/>
        </authorList>
    </citation>
    <scope>NUCLEOTIDE SEQUENCE [LARGE SCALE GENOMIC DNA]</scope>
    <source>
        <strain evidence="3 4">GRR-S6-38</strain>
    </source>
</reference>
<sequence length="139" mass="14338">MKQALLIAVSLAVSTAGGAAWANGQGESRPFSFRSPSERQVLLMGEQTRLNFKVFERDTALSGGQAPSGQTGNSLSVTITGNGDNTISVTQDNTGDQTIQESDNGSTNTFGGSGSTAPMSTMLMEEASSALFAIPVEGE</sequence>
<organism evidence="3 4">
    <name type="scientific">Jannaschia ovalis</name>
    <dbReference type="NCBI Taxonomy" id="3038773"/>
    <lineage>
        <taxon>Bacteria</taxon>
        <taxon>Pseudomonadati</taxon>
        <taxon>Pseudomonadota</taxon>
        <taxon>Alphaproteobacteria</taxon>
        <taxon>Rhodobacterales</taxon>
        <taxon>Roseobacteraceae</taxon>
        <taxon>Jannaschia</taxon>
    </lineage>
</organism>
<name>A0ABY8L9V6_9RHOB</name>
<feature type="region of interest" description="Disordered" evidence="1">
    <location>
        <begin position="61"/>
        <end position="117"/>
    </location>
</feature>
<evidence type="ECO:0008006" key="5">
    <source>
        <dbReference type="Google" id="ProtNLM"/>
    </source>
</evidence>
<dbReference type="RefSeq" id="WP_279964826.1">
    <property type="nucleotide sequence ID" value="NZ_CP122537.1"/>
</dbReference>
<proteinExistence type="predicted"/>
<dbReference type="Proteomes" id="UP001243420">
    <property type="component" value="Chromosome"/>
</dbReference>
<keyword evidence="4" id="KW-1185">Reference proteome</keyword>
<evidence type="ECO:0000256" key="1">
    <source>
        <dbReference type="SAM" id="MobiDB-lite"/>
    </source>
</evidence>
<dbReference type="EMBL" id="CP122537">
    <property type="protein sequence ID" value="WGH78132.1"/>
    <property type="molecule type" value="Genomic_DNA"/>
</dbReference>
<feature type="signal peptide" evidence="2">
    <location>
        <begin position="1"/>
        <end position="22"/>
    </location>
</feature>
<accession>A0ABY8L9V6</accession>